<evidence type="ECO:0000256" key="1">
    <source>
        <dbReference type="SAM" id="MobiDB-lite"/>
    </source>
</evidence>
<evidence type="ECO:0000313" key="2">
    <source>
        <dbReference type="EMBL" id="KZP05723.1"/>
    </source>
</evidence>
<reference evidence="2 3" key="1">
    <citation type="journal article" date="2016" name="Mol. Biol. Evol.">
        <title>Comparative Genomics of Early-Diverging Mushroom-Forming Fungi Provides Insights into the Origins of Lignocellulose Decay Capabilities.</title>
        <authorList>
            <person name="Nagy L.G."/>
            <person name="Riley R."/>
            <person name="Tritt A."/>
            <person name="Adam C."/>
            <person name="Daum C."/>
            <person name="Floudas D."/>
            <person name="Sun H."/>
            <person name="Yadav J.S."/>
            <person name="Pangilinan J."/>
            <person name="Larsson K.H."/>
            <person name="Matsuura K."/>
            <person name="Barry K."/>
            <person name="Labutti K."/>
            <person name="Kuo R."/>
            <person name="Ohm R.A."/>
            <person name="Bhattacharya S.S."/>
            <person name="Shirouzu T."/>
            <person name="Yoshinaga Y."/>
            <person name="Martin F.M."/>
            <person name="Grigoriev I.V."/>
            <person name="Hibbett D.S."/>
        </authorList>
    </citation>
    <scope>NUCLEOTIDE SEQUENCE [LARGE SCALE GENOMIC DNA]</scope>
    <source>
        <strain evidence="2 3">CBS 109695</strain>
    </source>
</reference>
<dbReference type="EMBL" id="KV417822">
    <property type="protein sequence ID" value="KZP05723.1"/>
    <property type="molecule type" value="Genomic_DNA"/>
</dbReference>
<name>A0A167W5P5_9AGAM</name>
<protein>
    <submittedName>
        <fullName evidence="2">Uncharacterized protein</fullName>
    </submittedName>
</protein>
<feature type="region of interest" description="Disordered" evidence="1">
    <location>
        <begin position="56"/>
        <end position="76"/>
    </location>
</feature>
<dbReference type="AlphaFoldDB" id="A0A167W5P5"/>
<gene>
    <name evidence="2" type="ORF">FIBSPDRAFT_877200</name>
</gene>
<proteinExistence type="predicted"/>
<evidence type="ECO:0000313" key="3">
    <source>
        <dbReference type="Proteomes" id="UP000076532"/>
    </source>
</evidence>
<keyword evidence="3" id="KW-1185">Reference proteome</keyword>
<organism evidence="2 3">
    <name type="scientific">Athelia psychrophila</name>
    <dbReference type="NCBI Taxonomy" id="1759441"/>
    <lineage>
        <taxon>Eukaryota</taxon>
        <taxon>Fungi</taxon>
        <taxon>Dikarya</taxon>
        <taxon>Basidiomycota</taxon>
        <taxon>Agaricomycotina</taxon>
        <taxon>Agaricomycetes</taxon>
        <taxon>Agaricomycetidae</taxon>
        <taxon>Atheliales</taxon>
        <taxon>Atheliaceae</taxon>
        <taxon>Athelia</taxon>
    </lineage>
</organism>
<sequence>MSIRPYAIWFREVPGLSDSSKVQLVLVNSRCAPLPMHVKFCTDHIRRQPTTYYARPGLVKKQRESDGNGGESGGRGEKAIPVCGTLGIIKDEC</sequence>
<accession>A0A167W5P5</accession>
<dbReference type="Proteomes" id="UP000076532">
    <property type="component" value="Unassembled WGS sequence"/>
</dbReference>